<dbReference type="EMBL" id="BSTX01000003">
    <property type="protein sequence ID" value="GLZ79476.1"/>
    <property type="molecule type" value="Genomic_DNA"/>
</dbReference>
<protein>
    <submittedName>
        <fullName evidence="1">Uncharacterized protein</fullName>
    </submittedName>
</protein>
<evidence type="ECO:0000313" key="1">
    <source>
        <dbReference type="EMBL" id="GLZ79476.1"/>
    </source>
</evidence>
<reference evidence="1" key="1">
    <citation type="submission" date="2023-03" db="EMBL/GenBank/DDBJ databases">
        <title>Actinorhabdospora filicis NBRC 111898.</title>
        <authorList>
            <person name="Ichikawa N."/>
            <person name="Sato H."/>
            <person name="Tonouchi N."/>
        </authorList>
    </citation>
    <scope>NUCLEOTIDE SEQUENCE</scope>
    <source>
        <strain evidence="1">NBRC 111898</strain>
    </source>
</reference>
<sequence>MLGDLGVECGRHVAVGEVGAARLGGDGEAGWHGEAYPGHFGQVGAFSTEKVALIFISFGEIEDEPLHLGLPMARPLRKRGVVVEASGTGR</sequence>
<accession>A0A9W6WBE1</accession>
<organism evidence="1 2">
    <name type="scientific">Actinorhabdospora filicis</name>
    <dbReference type="NCBI Taxonomy" id="1785913"/>
    <lineage>
        <taxon>Bacteria</taxon>
        <taxon>Bacillati</taxon>
        <taxon>Actinomycetota</taxon>
        <taxon>Actinomycetes</taxon>
        <taxon>Micromonosporales</taxon>
        <taxon>Micromonosporaceae</taxon>
        <taxon>Actinorhabdospora</taxon>
    </lineage>
</organism>
<name>A0A9W6WBE1_9ACTN</name>
<dbReference type="Proteomes" id="UP001165079">
    <property type="component" value="Unassembled WGS sequence"/>
</dbReference>
<evidence type="ECO:0000313" key="2">
    <source>
        <dbReference type="Proteomes" id="UP001165079"/>
    </source>
</evidence>
<comment type="caution">
    <text evidence="1">The sequence shown here is derived from an EMBL/GenBank/DDBJ whole genome shotgun (WGS) entry which is preliminary data.</text>
</comment>
<gene>
    <name evidence="1" type="ORF">Afil01_42830</name>
</gene>
<proteinExistence type="predicted"/>
<keyword evidence="2" id="KW-1185">Reference proteome</keyword>
<dbReference type="AlphaFoldDB" id="A0A9W6WBE1"/>